<dbReference type="InParanoid" id="B3RPI0"/>
<accession>B3RPI0</accession>
<sequence length="167" mass="18839">MPRKPCYPYWLEEKPQNELESLEKRFTLDCVSVSSLSSGTSKIYPKPFSVIPPYNAQKDKHAKTYFRSKGTQKIIRNSDQINGGCSINGKIADRLNETSLPAIYIKTRNKAGCGYSRETVSGHARFMSNVPPIVGWNGEFGFRRNTPDLLKHPSVFDHVTRPGTTPF</sequence>
<dbReference type="PANTHER" id="PTHR34221">
    <property type="entry name" value="HYPOTHETICAL PROTEIN LOC691189"/>
    <property type="match status" value="1"/>
</dbReference>
<dbReference type="Pfam" id="PF15075">
    <property type="entry name" value="SPMAP1-like"/>
    <property type="match status" value="1"/>
</dbReference>
<proteinExistence type="predicted"/>
<reference evidence="1 2" key="1">
    <citation type="journal article" date="2008" name="Nature">
        <title>The Trichoplax genome and the nature of placozoans.</title>
        <authorList>
            <person name="Srivastava M."/>
            <person name="Begovic E."/>
            <person name="Chapman J."/>
            <person name="Putnam N.H."/>
            <person name="Hellsten U."/>
            <person name="Kawashima T."/>
            <person name="Kuo A."/>
            <person name="Mitros T."/>
            <person name="Salamov A."/>
            <person name="Carpenter M.L."/>
            <person name="Signorovitch A.Y."/>
            <person name="Moreno M.A."/>
            <person name="Kamm K."/>
            <person name="Grimwood J."/>
            <person name="Schmutz J."/>
            <person name="Shapiro H."/>
            <person name="Grigoriev I.V."/>
            <person name="Buss L.W."/>
            <person name="Schierwater B."/>
            <person name="Dellaporta S.L."/>
            <person name="Rokhsar D.S."/>
        </authorList>
    </citation>
    <scope>NUCLEOTIDE SEQUENCE [LARGE SCALE GENOMIC DNA]</scope>
    <source>
        <strain evidence="1 2">Grell-BS-1999</strain>
    </source>
</reference>
<dbReference type="KEGG" id="tad:TRIADDRAFT_53550"/>
<name>B3RPI0_TRIAD</name>
<dbReference type="CTD" id="6751241"/>
<dbReference type="OMA" id="QKEFILD"/>
<dbReference type="Proteomes" id="UP000009022">
    <property type="component" value="Unassembled WGS sequence"/>
</dbReference>
<dbReference type="eggNOG" id="ENOG502S1V2">
    <property type="taxonomic scope" value="Eukaryota"/>
</dbReference>
<dbReference type="InterPro" id="IPR028027">
    <property type="entry name" value="SPMAP1"/>
</dbReference>
<evidence type="ECO:0000313" key="1">
    <source>
        <dbReference type="EMBL" id="EDV27640.1"/>
    </source>
</evidence>
<dbReference type="AlphaFoldDB" id="B3RPI0"/>
<dbReference type="STRING" id="10228.B3RPI0"/>
<keyword evidence="2" id="KW-1185">Reference proteome</keyword>
<dbReference type="OrthoDB" id="9935043at2759"/>
<dbReference type="PANTHER" id="PTHR34221:SF4">
    <property type="entry name" value="CHROMOSOME LG9 OPEN READING FRAME, HUMAN C17ORF98"/>
    <property type="match status" value="1"/>
</dbReference>
<dbReference type="PhylomeDB" id="B3RPI0"/>
<organism evidence="1 2">
    <name type="scientific">Trichoplax adhaerens</name>
    <name type="common">Trichoplax reptans</name>
    <dbReference type="NCBI Taxonomy" id="10228"/>
    <lineage>
        <taxon>Eukaryota</taxon>
        <taxon>Metazoa</taxon>
        <taxon>Placozoa</taxon>
        <taxon>Uniplacotomia</taxon>
        <taxon>Trichoplacea</taxon>
        <taxon>Trichoplacidae</taxon>
        <taxon>Trichoplax</taxon>
    </lineage>
</organism>
<dbReference type="RefSeq" id="XP_002109474.1">
    <property type="nucleotide sequence ID" value="XM_002109438.1"/>
</dbReference>
<gene>
    <name evidence="1" type="ORF">TRIADDRAFT_53550</name>
</gene>
<dbReference type="HOGENOM" id="CLU_120758_0_0_1"/>
<evidence type="ECO:0000313" key="2">
    <source>
        <dbReference type="Proteomes" id="UP000009022"/>
    </source>
</evidence>
<protein>
    <submittedName>
        <fullName evidence="1">Uncharacterized protein</fullName>
    </submittedName>
</protein>
<dbReference type="GeneID" id="6751241"/>
<dbReference type="EMBL" id="DS985242">
    <property type="protein sequence ID" value="EDV27640.1"/>
    <property type="molecule type" value="Genomic_DNA"/>
</dbReference>